<protein>
    <submittedName>
        <fullName evidence="1">Uncharacterized protein</fullName>
    </submittedName>
</protein>
<gene>
    <name evidence="1" type="ORF">XD66_1404</name>
</gene>
<name>A0A124FK24_9THEO</name>
<reference evidence="2" key="1">
    <citation type="journal article" date="2015" name="MBio">
        <title>Genome-Resolved Metagenomic Analysis Reveals Roles for Candidate Phyla and Other Microbial Community Members in Biogeochemical Transformations in Oil Reservoirs.</title>
        <authorList>
            <person name="Hu P."/>
            <person name="Tom L."/>
            <person name="Singh A."/>
            <person name="Thomas B.C."/>
            <person name="Baker B.J."/>
            <person name="Piceno Y.M."/>
            <person name="Andersen G.L."/>
            <person name="Banfield J.F."/>
        </authorList>
    </citation>
    <scope>NUCLEOTIDE SEQUENCE [LARGE SCALE GENOMIC DNA]</scope>
</reference>
<evidence type="ECO:0000313" key="1">
    <source>
        <dbReference type="EMBL" id="KUK35889.1"/>
    </source>
</evidence>
<dbReference type="PATRIC" id="fig|85874.4.peg.989"/>
<organism evidence="1 2">
    <name type="scientific">Thermacetogenium phaeum</name>
    <dbReference type="NCBI Taxonomy" id="85874"/>
    <lineage>
        <taxon>Bacteria</taxon>
        <taxon>Bacillati</taxon>
        <taxon>Bacillota</taxon>
        <taxon>Clostridia</taxon>
        <taxon>Thermoanaerobacterales</taxon>
        <taxon>Thermoanaerobacteraceae</taxon>
        <taxon>Thermacetogenium</taxon>
    </lineage>
</organism>
<sequence length="46" mass="5298">MFLAYLRGIETHFEFFSWAGYFVFLAYLRGIETQVATRVLNAGSGF</sequence>
<comment type="caution">
    <text evidence="1">The sequence shown here is derived from an EMBL/GenBank/DDBJ whole genome shotgun (WGS) entry which is preliminary data.</text>
</comment>
<dbReference type="Proteomes" id="UP000053326">
    <property type="component" value="Unassembled WGS sequence"/>
</dbReference>
<proteinExistence type="predicted"/>
<dbReference type="EMBL" id="LGFO01000222">
    <property type="protein sequence ID" value="KUK35889.1"/>
    <property type="molecule type" value="Genomic_DNA"/>
</dbReference>
<evidence type="ECO:0000313" key="2">
    <source>
        <dbReference type="Proteomes" id="UP000053326"/>
    </source>
</evidence>
<dbReference type="AlphaFoldDB" id="A0A124FK24"/>
<accession>A0A124FK24</accession>